<evidence type="ECO:0000259" key="3">
    <source>
        <dbReference type="Pfam" id="PF10145"/>
    </source>
</evidence>
<dbReference type="PANTHER" id="PTHR37813">
    <property type="entry name" value="FELS-2 PROPHAGE PROTEIN"/>
    <property type="match status" value="1"/>
</dbReference>
<accession>A0A1H2M3U9</accession>
<dbReference type="RefSeq" id="WP_231982612.1">
    <property type="nucleotide sequence ID" value="NZ_LS483433.1"/>
</dbReference>
<feature type="transmembrane region" description="Helical" evidence="2">
    <location>
        <begin position="712"/>
        <end position="734"/>
    </location>
</feature>
<dbReference type="EMBL" id="LT629802">
    <property type="protein sequence ID" value="SDU87920.1"/>
    <property type="molecule type" value="Genomic_DNA"/>
</dbReference>
<keyword evidence="2" id="KW-0472">Membrane</keyword>
<dbReference type="Proteomes" id="UP000198600">
    <property type="component" value="Chromosome I"/>
</dbReference>
<keyword evidence="2" id="KW-0812">Transmembrane</keyword>
<proteinExistence type="predicted"/>
<feature type="domain" description="Phage tail tape measure protein" evidence="3">
    <location>
        <begin position="371"/>
        <end position="572"/>
    </location>
</feature>
<keyword evidence="5" id="KW-1185">Reference proteome</keyword>
<organism evidence="4 5">
    <name type="scientific">Pseudomonas mucidolens</name>
    <dbReference type="NCBI Taxonomy" id="46679"/>
    <lineage>
        <taxon>Bacteria</taxon>
        <taxon>Pseudomonadati</taxon>
        <taxon>Pseudomonadota</taxon>
        <taxon>Gammaproteobacteria</taxon>
        <taxon>Pseudomonadales</taxon>
        <taxon>Pseudomonadaceae</taxon>
        <taxon>Pseudomonas</taxon>
    </lineage>
</organism>
<dbReference type="PANTHER" id="PTHR37813:SF1">
    <property type="entry name" value="FELS-2 PROPHAGE PROTEIN"/>
    <property type="match status" value="1"/>
</dbReference>
<evidence type="ECO:0000256" key="2">
    <source>
        <dbReference type="SAM" id="Phobius"/>
    </source>
</evidence>
<gene>
    <name evidence="4" type="ORF">SAMN05216202_0984</name>
</gene>
<evidence type="ECO:0000313" key="5">
    <source>
        <dbReference type="Proteomes" id="UP000198600"/>
    </source>
</evidence>
<keyword evidence="2" id="KW-1133">Transmembrane helix</keyword>
<dbReference type="AlphaFoldDB" id="A0A1H2M3U9"/>
<feature type="transmembrane region" description="Helical" evidence="2">
    <location>
        <begin position="746"/>
        <end position="775"/>
    </location>
</feature>
<sequence length="1263" mass="134089">MANDLRLQVLLSAIDKATGPLKQITGGSKETARALKAARDRLKELNTQQRDVSAWRELQAATRATSDALGANNTKIGELSRITAKVRQQLAPTQALFEKSRHKVDALKTSQHELKLELTGARNALGLLGDEHRKAGKQVAALNAVMQKGNTLTHEQHAEYTRLTAAQRERKTQLDQLAAKEKTLADRFTLNNAQLRTSRAGHAGLREEIRRLETPFKAQLAQLKQHSAESKRLGEQYGQQKGKLASLSAQLKSAGINTNALGASELKLKRDMDSATRAMKTQMDRLDALKRKQESLAKVRGAYDQGKQFAGSAAVAGGSSLGVAYAASRPVIGVVRDYVDFESAMLGVAKQVDGARDDNGKLTSTYYEFADAIKAASNEMPIATTEFAALVEAQARAGIQGKENLLTMAKVSATAAVAFDLPAGQVGEDMGRIAGLYKVPIKNIAELGDALNYLDDNTRSKGGDIIETLTRMSDVADKLDYRKAAALGSTFLSLGSAPEVAASASRAMVRELAIATMQGKKFQEGMAMVGLDSKAVQTGMTKDAMGTIMGVLERIKKLSPEQRTEASTRLFGKEFGKDASKLVNNLEELRQQLKLVDDAGATGSMQKEMDVRANAIEGRWQVLQNKLFNTKSGAGESVRATMVDVMDALGNGLDKVNGWVKANPVLTASLLKIVASVVILSAVFGGLALTIAGILGPFLFLRFGLAMLGIRLPGIIGIFKVFGTVLRTLGGILIGPVVTALRTVSIALWGLAANPVVLAIAAVVAVLAGAAYLIYRNWDAVKAYFTDAWAEITAGFQGGFGGILKTLTNFSPLGLIYQAFTGVLSYLGIKLPSRVTDLGRAIINGLINGISAGYESIKTALAPVVHALSSGATLLYQSWDAVKNYFSRSWAEIKTDFSGGVGGILKALMNFSPLGLIYQAFSGVLSYLGIKLPSRFTEFGRMIINGLINGISSGYESIKTALAPVAQALSSGANLLYQGWDAVKDYFSRSWAEIKTDFSGGVGGILKALMNFSPLGLIYQAFAGVLSYLGVDLPSRFTEFGGMIVNGLVNGLKAGLGAVKSAIGSIGDSSIGWFKEKLGIHSPSRVFAQLGGFTMAGLAQGLEGGEKGPLKALTQISENLTAAGGVTLSVPAAPVLPAGVEDARKHTQQLPRLSLEPVARAAKPTLPINDGLLNLIDLGKQIATAGALAVGAFSLPALAVDDRPPIASAPVQVVHDSHDVYQINIPATPGIDAQTIARAVRTELARIESEKKARNRSKLSDLD</sequence>
<evidence type="ECO:0000256" key="1">
    <source>
        <dbReference type="ARBA" id="ARBA00022612"/>
    </source>
</evidence>
<name>A0A1H2M3U9_9PSED</name>
<dbReference type="InterPro" id="IPR010090">
    <property type="entry name" value="Phage_tape_meas"/>
</dbReference>
<protein>
    <submittedName>
        <fullName evidence="4">Phage tail tape measure protein, TP901 family, core region</fullName>
    </submittedName>
</protein>
<reference evidence="5" key="1">
    <citation type="submission" date="2016-10" db="EMBL/GenBank/DDBJ databases">
        <authorList>
            <person name="Varghese N."/>
            <person name="Submissions S."/>
        </authorList>
    </citation>
    <scope>NUCLEOTIDE SEQUENCE [LARGE SCALE GENOMIC DNA]</scope>
    <source>
        <strain evidence="5">LMG 2223</strain>
    </source>
</reference>
<dbReference type="STRING" id="46679.SAMN05216202_0984"/>
<dbReference type="Pfam" id="PF10145">
    <property type="entry name" value="PhageMin_Tail"/>
    <property type="match status" value="1"/>
</dbReference>
<dbReference type="NCBIfam" id="TIGR01760">
    <property type="entry name" value="tape_meas_TP901"/>
    <property type="match status" value="1"/>
</dbReference>
<evidence type="ECO:0000313" key="4">
    <source>
        <dbReference type="EMBL" id="SDU87920.1"/>
    </source>
</evidence>
<feature type="transmembrane region" description="Helical" evidence="2">
    <location>
        <begin position="673"/>
        <end position="700"/>
    </location>
</feature>
<keyword evidence="1" id="KW-1188">Viral release from host cell</keyword>